<reference evidence="2 3" key="1">
    <citation type="submission" date="2024-09" db="EMBL/GenBank/DDBJ databases">
        <authorList>
            <person name="Sun Q."/>
            <person name="Mori K."/>
        </authorList>
    </citation>
    <scope>NUCLEOTIDE SEQUENCE [LARGE SCALE GENOMIC DNA]</scope>
    <source>
        <strain evidence="2 3">CECT 7955</strain>
    </source>
</reference>
<feature type="transmembrane region" description="Helical" evidence="1">
    <location>
        <begin position="158"/>
        <end position="177"/>
    </location>
</feature>
<keyword evidence="1" id="KW-1133">Transmembrane helix</keyword>
<dbReference type="EMBL" id="JBHMEY010000009">
    <property type="protein sequence ID" value="MFB9095714.1"/>
    <property type="molecule type" value="Genomic_DNA"/>
</dbReference>
<gene>
    <name evidence="2" type="ORF">ACFFVF_04250</name>
</gene>
<dbReference type="Proteomes" id="UP001589607">
    <property type="component" value="Unassembled WGS sequence"/>
</dbReference>
<feature type="transmembrane region" description="Helical" evidence="1">
    <location>
        <begin position="123"/>
        <end position="146"/>
    </location>
</feature>
<keyword evidence="3" id="KW-1185">Reference proteome</keyword>
<keyword evidence="1" id="KW-0472">Membrane</keyword>
<evidence type="ECO:0000313" key="3">
    <source>
        <dbReference type="Proteomes" id="UP001589607"/>
    </source>
</evidence>
<accession>A0ABV5GK19</accession>
<comment type="caution">
    <text evidence="2">The sequence shown here is derived from an EMBL/GenBank/DDBJ whole genome shotgun (WGS) entry which is preliminary data.</text>
</comment>
<protein>
    <submittedName>
        <fullName evidence="2">Uncharacterized protein</fullName>
    </submittedName>
</protein>
<evidence type="ECO:0000313" key="2">
    <source>
        <dbReference type="EMBL" id="MFB9095714.1"/>
    </source>
</evidence>
<name>A0ABV5GK19_9FLAO</name>
<feature type="transmembrane region" description="Helical" evidence="1">
    <location>
        <begin position="79"/>
        <end position="103"/>
    </location>
</feature>
<proteinExistence type="predicted"/>
<organism evidence="2 3">
    <name type="scientific">Flavobacterium jumunjinense</name>
    <dbReference type="NCBI Taxonomy" id="998845"/>
    <lineage>
        <taxon>Bacteria</taxon>
        <taxon>Pseudomonadati</taxon>
        <taxon>Bacteroidota</taxon>
        <taxon>Flavobacteriia</taxon>
        <taxon>Flavobacteriales</taxon>
        <taxon>Flavobacteriaceae</taxon>
        <taxon>Flavobacterium</taxon>
    </lineage>
</organism>
<evidence type="ECO:0000256" key="1">
    <source>
        <dbReference type="SAM" id="Phobius"/>
    </source>
</evidence>
<dbReference type="RefSeq" id="WP_236454977.1">
    <property type="nucleotide sequence ID" value="NZ_CBCSGE010000004.1"/>
</dbReference>
<sequence>MSSTEFLISFSTIMMMLSLISERASNFAKLYFQGKILYIPFLYRYDKKWITHLKVKLDILSYRQPTLAGEKEREYRLMVINILIGVIIATLANANLFEIIRAIKTNIKTVPISGHNIETIDSYQVVGFLYMFFFIWSVSIILFTRLPEYHLKIKQKVYKYPFLLWALATIVFVYLGLKHEVAWCLPVVTHTIGYVLVGLFISLGSKFWHDILDILFKLKNTQQVLADEKTYTNYDTADELMALSETSQYEIAEQLFELYKDDIAAIDGVVSYGLNTILDEKTKLYKKIIEVEFMSDTAQGKLQRVTFSGSITINYNTFYLKNYLEYRYTSQLTAISAIETHPICYAYNANPLNSNPSKGSFSVYKDGDNYFAVGNLHVFADDVEFKQFENNPSYALVNRTVQFVINGDTTQTGTIIDYTFGTFEGYGIDRCVCKVDKKLYDLFLEHIDIDNLISIDESTMKMFGAYTKYAHFHPYRKPTTCYVEYNGFRKRKEMYLFKIAISSIGIKNISKGDSGATLYYKIKSNDNIELLATGILVAKSDNYAYIFRGKLFTNTNTLELWKNGSQV</sequence>
<keyword evidence="1" id="KW-0812">Transmembrane</keyword>
<feature type="transmembrane region" description="Helical" evidence="1">
    <location>
        <begin position="183"/>
        <end position="203"/>
    </location>
</feature>